<evidence type="ECO:0000313" key="3">
    <source>
        <dbReference type="Proteomes" id="UP000827986"/>
    </source>
</evidence>
<reference evidence="2" key="1">
    <citation type="submission" date="2021-09" db="EMBL/GenBank/DDBJ databases">
        <title>The genome of Mauremys mutica provides insights into the evolution of semi-aquatic lifestyle.</title>
        <authorList>
            <person name="Gong S."/>
            <person name="Gao Y."/>
        </authorList>
    </citation>
    <scope>NUCLEOTIDE SEQUENCE</scope>
    <source>
        <strain evidence="2">MM-2020</strain>
        <tissue evidence="2">Muscle</tissue>
    </source>
</reference>
<protein>
    <submittedName>
        <fullName evidence="2">Uncharacterized protein</fullName>
    </submittedName>
</protein>
<accession>A0A9D4ARP7</accession>
<name>A0A9D4ARP7_9SAUR</name>
<keyword evidence="3" id="KW-1185">Reference proteome</keyword>
<gene>
    <name evidence="2" type="ORF">KIL84_023459</name>
</gene>
<comment type="caution">
    <text evidence="2">The sequence shown here is derived from an EMBL/GenBank/DDBJ whole genome shotgun (WGS) entry which is preliminary data.</text>
</comment>
<sequence>MGAPFGTELASAGHLSAWPQEGALHSACDTVPGTDQPTMGWRDTPNKQPRECSVHFLRPPEQLARPSHTRLGPAPGEKQAAENPSPLETPAQSLSLSIATPVSGAPLAWFRQPAVGRGLW</sequence>
<dbReference type="AlphaFoldDB" id="A0A9D4ARP7"/>
<evidence type="ECO:0000313" key="2">
    <source>
        <dbReference type="EMBL" id="KAH1165900.1"/>
    </source>
</evidence>
<evidence type="ECO:0000256" key="1">
    <source>
        <dbReference type="SAM" id="MobiDB-lite"/>
    </source>
</evidence>
<feature type="compositionally biased region" description="Basic and acidic residues" evidence="1">
    <location>
        <begin position="44"/>
        <end position="53"/>
    </location>
</feature>
<organism evidence="2 3">
    <name type="scientific">Mauremys mutica</name>
    <name type="common">yellowpond turtle</name>
    <dbReference type="NCBI Taxonomy" id="74926"/>
    <lineage>
        <taxon>Eukaryota</taxon>
        <taxon>Metazoa</taxon>
        <taxon>Chordata</taxon>
        <taxon>Craniata</taxon>
        <taxon>Vertebrata</taxon>
        <taxon>Euteleostomi</taxon>
        <taxon>Archelosauria</taxon>
        <taxon>Testudinata</taxon>
        <taxon>Testudines</taxon>
        <taxon>Cryptodira</taxon>
        <taxon>Durocryptodira</taxon>
        <taxon>Testudinoidea</taxon>
        <taxon>Geoemydidae</taxon>
        <taxon>Geoemydinae</taxon>
        <taxon>Mauremys</taxon>
    </lineage>
</organism>
<dbReference type="EMBL" id="JAHDVG010000488">
    <property type="protein sequence ID" value="KAH1165900.1"/>
    <property type="molecule type" value="Genomic_DNA"/>
</dbReference>
<dbReference type="Proteomes" id="UP000827986">
    <property type="component" value="Unassembled WGS sequence"/>
</dbReference>
<proteinExistence type="predicted"/>
<feature type="region of interest" description="Disordered" evidence="1">
    <location>
        <begin position="25"/>
        <end position="94"/>
    </location>
</feature>